<sequence length="1418" mass="159985">MAAESKTGSSRITLRSGMVVGVNDFVYIALPWAVELGEPYVIARVMDFVWRSGEEDMKQQVRANIFLRMRDLTHRANNDSRLLVATMHSELYPMEAIRGKCRVKHRDLINNGTSPEVAAWKRLDDHFYYHQLYDRYIHRFYDVIPTWKVKNAPDAVLASLREKYSFIVSETSISSDLCDALRGCAVCHEWASSAESVRCDTCRKYFHMHCVSPPLQSKPAKGYSWSCASCTKQHDAHVEEHGVGGAGVKSDNPSAARDPRSHASYGRKKNRAHLFGDVPTQANENTFQTPMDREGLRCFQGWPYRYFGEHTSALDVLNPHDSIYPRAVTRFGAKYQTTVPSWSELLLQNQDDAEGIRAEARTDQEFNSPTKKLARVKRRNLSKKNRSDLESMEMDEADSDMTEPEFLPQRGDSDTVHLIYRPSEKLSAEATDEYLSSVKAPRSHAPRCSVSFMDRALELLCHNNYDTQAALQEFSSSRDADLHYFQLTSKERESLGKCLKENGADIASLKHALPSRTPGEIVRSMYAWQMDHLGERWRNERQGNKSETSHDRSKGHRELREVSPARSVVDSSELEASYEQDPSSKVQCAFCNLTSSAFWYRAFINWSSKVMCVYCGQYWRKYAAETASVFITDAKRKAAQEHGGEQRGLGVLLPLQIKYTPPTTQTTSTQAARAASLPPPSTEVGKCVLCSRLEPRRRLKSCAQCGMAAHSGCFGISEADMEAKKWLCDLCRNDQDPGFALLPHCVLCDEADIDRSVALQKAQRLSEVDAENMLKSLPLTALDVYKPTECNNWAHLICATWTPEVMYADSSRMSPIEGIGNLAPWRYDSPCSLCNQVRGSVVTCAEPSCKTRFHVSCAFQAQPSFTLAFEIFPVKTSRRESVQTLSFKSETGHMVAQIWCKEHRSVAKSKTIYDFYESDSKQGLTALQAYSRTHKQVGSTSHRNSAMVESSHALLRRAKRFDSVLQACGGTGAYIRDGTYVPMTADDSLAGKQELTQDSNYSTEEPICTRCQTNWSPIWWPVAGEPSRFQCNFEHPRHGSLGFLPRKRAASHRGKVKSFPKDDPKKPVHLTAFMGYKAGMTHIVRDLDRPGSKMHKREIVEATTIIETPPMVVVGVVGYVETPRGLRSLTTVWAEHLSDEVKRRFYKNWYRSKKKAFTKYAKKHSENNGQSIARELERIRKYCTVVRVLAHTQLRNTSLKQKKAHLMEIQVNGGSVSDKVEFAQNLFEKTVDVNSLFTQDENVDVIGVTKGKGYEGVTARWGTKKLPRKTHKGLRKVACIGAWHPANVMFTVARSGQAGYHHRTELNKKIYRIGNGADNNSASTEFDTTQKTITPMGGFPHYGVVKNDFIMIKGACPGVKKRVLTIRKSHQIHTSRRDLEKVSLKFIDTSSKFGHGNFQTAAEREAFEGPKKAPVVYY</sequence>
<keyword evidence="3 8" id="KW-0863">Zinc-finger</keyword>
<dbReference type="Gene3D" id="3.30.1430.10">
    <property type="match status" value="1"/>
</dbReference>
<dbReference type="InterPro" id="IPR044892">
    <property type="entry name" value="Ribosomal_L3_dom_3_arc_sf"/>
</dbReference>
<evidence type="ECO:0000256" key="5">
    <source>
        <dbReference type="ARBA" id="ARBA00022980"/>
    </source>
</evidence>
<dbReference type="Proteomes" id="UP001214628">
    <property type="component" value="Chromosome 1"/>
</dbReference>
<dbReference type="EMBL" id="CP118375">
    <property type="protein sequence ID" value="WFD42829.1"/>
    <property type="molecule type" value="Genomic_DNA"/>
</dbReference>
<dbReference type="CDD" id="cd15497">
    <property type="entry name" value="PHD1_Snt2p_like"/>
    <property type="match status" value="1"/>
</dbReference>
<dbReference type="Pfam" id="PF13832">
    <property type="entry name" value="zf-HC5HC2H_2"/>
    <property type="match status" value="1"/>
</dbReference>
<feature type="region of interest" description="Disordered" evidence="10">
    <location>
        <begin position="537"/>
        <end position="576"/>
    </location>
</feature>
<dbReference type="InterPro" id="IPR000949">
    <property type="entry name" value="ELM2_dom"/>
</dbReference>
<feature type="domain" description="BAH" evidence="12">
    <location>
        <begin position="18"/>
        <end position="144"/>
    </location>
</feature>
<feature type="compositionally biased region" description="Acidic residues" evidence="10">
    <location>
        <begin position="390"/>
        <end position="403"/>
    </location>
</feature>
<dbReference type="InterPro" id="IPR001025">
    <property type="entry name" value="BAH_dom"/>
</dbReference>
<keyword evidence="2" id="KW-0479">Metal-binding</keyword>
<dbReference type="Pfam" id="PF00628">
    <property type="entry name" value="PHD"/>
    <property type="match status" value="1"/>
</dbReference>
<dbReference type="InterPro" id="IPR013083">
    <property type="entry name" value="Znf_RING/FYVE/PHD"/>
</dbReference>
<dbReference type="PROSITE" id="PS51805">
    <property type="entry name" value="EPHD"/>
    <property type="match status" value="1"/>
</dbReference>
<dbReference type="InterPro" id="IPR034732">
    <property type="entry name" value="EPHD"/>
</dbReference>
<gene>
    <name evidence="15" type="primary">SNT2</name>
    <name evidence="15" type="ORF">MPSI1_001479</name>
</gene>
<feature type="domain" description="ELM2" evidence="13">
    <location>
        <begin position="327"/>
        <end position="478"/>
    </location>
</feature>
<evidence type="ECO:0000256" key="4">
    <source>
        <dbReference type="ARBA" id="ARBA00022833"/>
    </source>
</evidence>
<dbReference type="Gene3D" id="2.40.30.10">
    <property type="entry name" value="Translation factors"/>
    <property type="match status" value="1"/>
</dbReference>
<keyword evidence="6" id="KW-0539">Nucleus</keyword>
<dbReference type="FunFam" id="3.30.1430.10:FF:000001">
    <property type="entry name" value="60S ribosomal protein L3"/>
    <property type="match status" value="1"/>
</dbReference>
<dbReference type="PROSITE" id="PS00474">
    <property type="entry name" value="RIBOSOMAL_L3"/>
    <property type="match status" value="1"/>
</dbReference>
<dbReference type="GO" id="GO:0003682">
    <property type="term" value="F:chromatin binding"/>
    <property type="evidence" value="ECO:0007669"/>
    <property type="project" value="InterPro"/>
</dbReference>
<dbReference type="Gene3D" id="2.30.30.490">
    <property type="match status" value="1"/>
</dbReference>
<dbReference type="GO" id="GO:0006412">
    <property type="term" value="P:translation"/>
    <property type="evidence" value="ECO:0007669"/>
    <property type="project" value="InterPro"/>
</dbReference>
<keyword evidence="4" id="KW-0862">Zinc</keyword>
<evidence type="ECO:0000259" key="11">
    <source>
        <dbReference type="PROSITE" id="PS50016"/>
    </source>
</evidence>
<dbReference type="PANTHER" id="PTHR47672:SF1">
    <property type="entry name" value="E3 UBIQUITIN-PROTEIN LIGASE SNT2"/>
    <property type="match status" value="1"/>
</dbReference>
<dbReference type="GO" id="GO:1990904">
    <property type="term" value="C:ribonucleoprotein complex"/>
    <property type="evidence" value="ECO:0007669"/>
    <property type="project" value="UniProtKB-KW"/>
</dbReference>
<name>A0AAF0FAA7_9BASI</name>
<dbReference type="GO" id="GO:0048189">
    <property type="term" value="C:Lid2 complex"/>
    <property type="evidence" value="ECO:0007669"/>
    <property type="project" value="TreeGrafter"/>
</dbReference>
<dbReference type="FunFam" id="4.10.960.10:FF:000002">
    <property type="entry name" value="60S ribosomal protein L3"/>
    <property type="match status" value="1"/>
</dbReference>
<evidence type="ECO:0000259" key="14">
    <source>
        <dbReference type="PROSITE" id="PS51805"/>
    </source>
</evidence>
<evidence type="ECO:0000256" key="3">
    <source>
        <dbReference type="ARBA" id="ARBA00022771"/>
    </source>
</evidence>
<keyword evidence="7 9" id="KW-0687">Ribonucleoprotein</keyword>
<dbReference type="InterPro" id="IPR001965">
    <property type="entry name" value="Znf_PHD"/>
</dbReference>
<organism evidence="15 16">
    <name type="scientific">Malassezia psittaci</name>
    <dbReference type="NCBI Taxonomy" id="1821823"/>
    <lineage>
        <taxon>Eukaryota</taxon>
        <taxon>Fungi</taxon>
        <taxon>Dikarya</taxon>
        <taxon>Basidiomycota</taxon>
        <taxon>Ustilaginomycotina</taxon>
        <taxon>Malasseziomycetes</taxon>
        <taxon>Malasseziales</taxon>
        <taxon>Malasseziaceae</taxon>
        <taxon>Malassezia</taxon>
    </lineage>
</organism>
<dbReference type="InterPro" id="IPR009000">
    <property type="entry name" value="Transl_B-barrel_sf"/>
</dbReference>
<evidence type="ECO:0000256" key="7">
    <source>
        <dbReference type="ARBA" id="ARBA00023274"/>
    </source>
</evidence>
<dbReference type="GO" id="GO:0005840">
    <property type="term" value="C:ribosome"/>
    <property type="evidence" value="ECO:0007669"/>
    <property type="project" value="UniProtKB-KW"/>
</dbReference>
<dbReference type="InterPro" id="IPR019926">
    <property type="entry name" value="Ribosomal_uL3_CS"/>
</dbReference>
<feature type="domain" description="PHD-type" evidence="14">
    <location>
        <begin position="742"/>
        <end position="890"/>
    </location>
</feature>
<keyword evidence="5 9" id="KW-0689">Ribosomal protein</keyword>
<dbReference type="InterPro" id="IPR019787">
    <property type="entry name" value="Znf_PHD-finger"/>
</dbReference>
<dbReference type="PROSITE" id="PS50016">
    <property type="entry name" value="ZF_PHD_2"/>
    <property type="match status" value="1"/>
</dbReference>
<protein>
    <submittedName>
        <fullName evidence="15">PHD type zinc finger protein with BAH domain-containing protein</fullName>
    </submittedName>
</protein>
<dbReference type="SMART" id="SM00439">
    <property type="entry name" value="BAH"/>
    <property type="match status" value="1"/>
</dbReference>
<evidence type="ECO:0000259" key="12">
    <source>
        <dbReference type="PROSITE" id="PS51038"/>
    </source>
</evidence>
<keyword evidence="16" id="KW-1185">Reference proteome</keyword>
<dbReference type="InterPro" id="IPR043151">
    <property type="entry name" value="BAH_sf"/>
</dbReference>
<dbReference type="GO" id="GO:0036205">
    <property type="term" value="P:histone catabolic process"/>
    <property type="evidence" value="ECO:0007669"/>
    <property type="project" value="TreeGrafter"/>
</dbReference>
<dbReference type="PANTHER" id="PTHR47672">
    <property type="entry name" value="E3 UBIQUITIN-PROTEIN LIGASE SNT2"/>
    <property type="match status" value="1"/>
</dbReference>
<dbReference type="Gene3D" id="3.30.40.10">
    <property type="entry name" value="Zinc/RING finger domain, C3HC4 (zinc finger)"/>
    <property type="match status" value="3"/>
</dbReference>
<comment type="similarity">
    <text evidence="1 9">Belongs to the universal ribosomal protein uL3 family.</text>
</comment>
<evidence type="ECO:0000256" key="9">
    <source>
        <dbReference type="RuleBase" id="RU003905"/>
    </source>
</evidence>
<dbReference type="InterPro" id="IPR011011">
    <property type="entry name" value="Znf_FYVE_PHD"/>
</dbReference>
<feature type="compositionally biased region" description="Basic and acidic residues" evidence="10">
    <location>
        <begin position="537"/>
        <end position="563"/>
    </location>
</feature>
<dbReference type="GO" id="GO:0008270">
    <property type="term" value="F:zinc ion binding"/>
    <property type="evidence" value="ECO:0007669"/>
    <property type="project" value="UniProtKB-KW"/>
</dbReference>
<dbReference type="Pfam" id="PF00297">
    <property type="entry name" value="Ribosomal_L3"/>
    <property type="match status" value="1"/>
</dbReference>
<dbReference type="SUPFAM" id="SSF57903">
    <property type="entry name" value="FYVE/PHD zinc finger"/>
    <property type="match status" value="2"/>
</dbReference>
<dbReference type="PROSITE" id="PS51156">
    <property type="entry name" value="ELM2"/>
    <property type="match status" value="1"/>
</dbReference>
<dbReference type="SUPFAM" id="SSF50447">
    <property type="entry name" value="Translation proteins"/>
    <property type="match status" value="1"/>
</dbReference>
<feature type="domain" description="PHD-type" evidence="11">
    <location>
        <begin position="181"/>
        <end position="233"/>
    </location>
</feature>
<dbReference type="GO" id="GO:0004842">
    <property type="term" value="F:ubiquitin-protein transferase activity"/>
    <property type="evidence" value="ECO:0007669"/>
    <property type="project" value="TreeGrafter"/>
</dbReference>
<dbReference type="PROSITE" id="PS51038">
    <property type="entry name" value="BAH"/>
    <property type="match status" value="1"/>
</dbReference>
<dbReference type="InterPro" id="IPR029617">
    <property type="entry name" value="Snt2"/>
</dbReference>
<dbReference type="InterPro" id="IPR000597">
    <property type="entry name" value="Ribosomal_uL3"/>
</dbReference>
<dbReference type="SMART" id="SM00249">
    <property type="entry name" value="PHD"/>
    <property type="match status" value="3"/>
</dbReference>
<evidence type="ECO:0000256" key="6">
    <source>
        <dbReference type="ARBA" id="ARBA00023242"/>
    </source>
</evidence>
<evidence type="ECO:0000256" key="8">
    <source>
        <dbReference type="PROSITE-ProRule" id="PRU00146"/>
    </source>
</evidence>
<evidence type="ECO:0000256" key="1">
    <source>
        <dbReference type="ARBA" id="ARBA00006540"/>
    </source>
</evidence>
<feature type="region of interest" description="Disordered" evidence="10">
    <location>
        <begin position="242"/>
        <end position="272"/>
    </location>
</feature>
<dbReference type="PROSITE" id="PS01359">
    <property type="entry name" value="ZF_PHD_1"/>
    <property type="match status" value="1"/>
</dbReference>
<reference evidence="15" key="1">
    <citation type="submission" date="2023-02" db="EMBL/GenBank/DDBJ databases">
        <title>Mating type loci evolution in Malassezia.</title>
        <authorList>
            <person name="Coelho M.A."/>
        </authorList>
    </citation>
    <scope>NUCLEOTIDE SEQUENCE</scope>
    <source>
        <strain evidence="15">CBS 14136</strain>
    </source>
</reference>
<evidence type="ECO:0000256" key="2">
    <source>
        <dbReference type="ARBA" id="ARBA00022723"/>
    </source>
</evidence>
<evidence type="ECO:0000256" key="10">
    <source>
        <dbReference type="SAM" id="MobiDB-lite"/>
    </source>
</evidence>
<evidence type="ECO:0000313" key="15">
    <source>
        <dbReference type="EMBL" id="WFD42829.1"/>
    </source>
</evidence>
<dbReference type="Gene3D" id="4.10.960.10">
    <property type="entry name" value="Ribosomal protein L3, domain 3"/>
    <property type="match status" value="1"/>
</dbReference>
<dbReference type="Pfam" id="PF01426">
    <property type="entry name" value="BAH"/>
    <property type="match status" value="1"/>
</dbReference>
<dbReference type="FunFam" id="2.40.30.10:FF:000351">
    <property type="entry name" value="Ribosomal protein L3"/>
    <property type="match status" value="1"/>
</dbReference>
<dbReference type="InterPro" id="IPR019786">
    <property type="entry name" value="Zinc_finger_PHD-type_CS"/>
</dbReference>
<dbReference type="FunFam" id="2.40.30.10:FF:000079">
    <property type="entry name" value="60S ribosomal protein L3"/>
    <property type="match status" value="1"/>
</dbReference>
<evidence type="ECO:0000259" key="13">
    <source>
        <dbReference type="PROSITE" id="PS51156"/>
    </source>
</evidence>
<accession>A0AAF0FAA7</accession>
<feature type="region of interest" description="Disordered" evidence="10">
    <location>
        <begin position="378"/>
        <end position="410"/>
    </location>
</feature>
<evidence type="ECO:0000313" key="16">
    <source>
        <dbReference type="Proteomes" id="UP001214628"/>
    </source>
</evidence>
<proteinExistence type="inferred from homology"/>
<dbReference type="GO" id="GO:0003735">
    <property type="term" value="F:structural constituent of ribosome"/>
    <property type="evidence" value="ECO:0007669"/>
    <property type="project" value="InterPro"/>
</dbReference>